<dbReference type="InterPro" id="IPR024388">
    <property type="entry name" value="Ribosomal_mL58"/>
</dbReference>
<dbReference type="GO" id="GO:0003735">
    <property type="term" value="F:structural constituent of ribosome"/>
    <property type="evidence" value="ECO:0007669"/>
    <property type="project" value="TreeGrafter"/>
</dbReference>
<proteinExistence type="predicted"/>
<dbReference type="InParanoid" id="A0A0L0HLZ8"/>
<keyword evidence="2" id="KW-1185">Reference proteome</keyword>
<dbReference type="EMBL" id="KQ257453">
    <property type="protein sequence ID" value="KND02122.1"/>
    <property type="molecule type" value="Genomic_DNA"/>
</dbReference>
<evidence type="ECO:0000313" key="2">
    <source>
        <dbReference type="Proteomes" id="UP000053201"/>
    </source>
</evidence>
<dbReference type="STRING" id="645134.A0A0L0HLZ8"/>
<dbReference type="Proteomes" id="UP000053201">
    <property type="component" value="Unassembled WGS sequence"/>
</dbReference>
<dbReference type="GO" id="GO:0005762">
    <property type="term" value="C:mitochondrial large ribosomal subunit"/>
    <property type="evidence" value="ECO:0007669"/>
    <property type="project" value="TreeGrafter"/>
</dbReference>
<sequence length="147" mass="17298">MLTAARAIVRSHNSLLCRSFYTWNIPTDTPRVVLDDGSTLIHRHAAPVKPSSEKDLPPRLRTYPKRSWLTQQQIEEARTLRQEDPDTWTVQELARKYNSYPGFIMRIAPCPKDRKDMLKKQAETEFENLPLGKKKTRIDRIRRKALW</sequence>
<gene>
    <name evidence="1" type="ORF">SPPG_02616</name>
</gene>
<dbReference type="PANTHER" id="PTHR28266">
    <property type="entry name" value="54S RIBOSOMAL PROTEIN L20, MITOCHONDRIAL"/>
    <property type="match status" value="1"/>
</dbReference>
<dbReference type="Pfam" id="PF12824">
    <property type="entry name" value="MRP-L20"/>
    <property type="match status" value="1"/>
</dbReference>
<dbReference type="RefSeq" id="XP_016610161.1">
    <property type="nucleotide sequence ID" value="XM_016750899.1"/>
</dbReference>
<dbReference type="OrthoDB" id="6021263at2759"/>
<reference evidence="1 2" key="1">
    <citation type="submission" date="2009-08" db="EMBL/GenBank/DDBJ databases">
        <title>The Genome Sequence of Spizellomyces punctatus strain DAOM BR117.</title>
        <authorList>
            <consortium name="The Broad Institute Genome Sequencing Platform"/>
            <person name="Russ C."/>
            <person name="Cuomo C."/>
            <person name="Shea T."/>
            <person name="Young S.K."/>
            <person name="Zeng Q."/>
            <person name="Koehrsen M."/>
            <person name="Haas B."/>
            <person name="Borodovsky M."/>
            <person name="Guigo R."/>
            <person name="Alvarado L."/>
            <person name="Berlin A."/>
            <person name="Bochicchio J."/>
            <person name="Borenstein D."/>
            <person name="Chapman S."/>
            <person name="Chen Z."/>
            <person name="Engels R."/>
            <person name="Freedman E."/>
            <person name="Gellesch M."/>
            <person name="Goldberg J."/>
            <person name="Griggs A."/>
            <person name="Gujja S."/>
            <person name="Heiman D."/>
            <person name="Hepburn T."/>
            <person name="Howarth C."/>
            <person name="Jen D."/>
            <person name="Larson L."/>
            <person name="Lewis B."/>
            <person name="Mehta T."/>
            <person name="Park D."/>
            <person name="Pearson M."/>
            <person name="Roberts A."/>
            <person name="Saif S."/>
            <person name="Shenoy N."/>
            <person name="Sisk P."/>
            <person name="Stolte C."/>
            <person name="Sykes S."/>
            <person name="Thomson T."/>
            <person name="Walk T."/>
            <person name="White J."/>
            <person name="Yandava C."/>
            <person name="Burger G."/>
            <person name="Gray M.W."/>
            <person name="Holland P.W.H."/>
            <person name="King N."/>
            <person name="Lang F.B.F."/>
            <person name="Roger A.J."/>
            <person name="Ruiz-Trillo I."/>
            <person name="Lander E."/>
            <person name="Nusbaum C."/>
        </authorList>
    </citation>
    <scope>NUCLEOTIDE SEQUENCE [LARGE SCALE GENOMIC DNA]</scope>
    <source>
        <strain evidence="1 2">DAOM BR117</strain>
    </source>
</reference>
<accession>A0A0L0HLZ8</accession>
<dbReference type="VEuPathDB" id="FungiDB:SPPG_02616"/>
<dbReference type="GeneID" id="27686189"/>
<name>A0A0L0HLZ8_SPIPD</name>
<protein>
    <submittedName>
        <fullName evidence="1">Uncharacterized protein</fullName>
    </submittedName>
</protein>
<dbReference type="OMA" id="TNLKWKP"/>
<dbReference type="PANTHER" id="PTHR28266:SF1">
    <property type="entry name" value="LARGE RIBOSOMAL SUBUNIT PROTEIN ML58"/>
    <property type="match status" value="1"/>
</dbReference>
<dbReference type="AlphaFoldDB" id="A0A0L0HLZ8"/>
<evidence type="ECO:0000313" key="1">
    <source>
        <dbReference type="EMBL" id="KND02122.1"/>
    </source>
</evidence>
<organism evidence="1 2">
    <name type="scientific">Spizellomyces punctatus (strain DAOM BR117)</name>
    <dbReference type="NCBI Taxonomy" id="645134"/>
    <lineage>
        <taxon>Eukaryota</taxon>
        <taxon>Fungi</taxon>
        <taxon>Fungi incertae sedis</taxon>
        <taxon>Chytridiomycota</taxon>
        <taxon>Chytridiomycota incertae sedis</taxon>
        <taxon>Chytridiomycetes</taxon>
        <taxon>Spizellomycetales</taxon>
        <taxon>Spizellomycetaceae</taxon>
        <taxon>Spizellomyces</taxon>
    </lineage>
</organism>